<name>A0A0A9CMI7_ARUDO</name>
<dbReference type="AlphaFoldDB" id="A0A0A9CMI7"/>
<proteinExistence type="predicted"/>
<dbReference type="EMBL" id="GBRH01225163">
    <property type="protein sequence ID" value="JAD72732.1"/>
    <property type="molecule type" value="Transcribed_RNA"/>
</dbReference>
<accession>A0A0A9CMI7</accession>
<reference evidence="1" key="2">
    <citation type="journal article" date="2015" name="Data Brief">
        <title>Shoot transcriptome of the giant reed, Arundo donax.</title>
        <authorList>
            <person name="Barrero R.A."/>
            <person name="Guerrero F.D."/>
            <person name="Moolhuijzen P."/>
            <person name="Goolsby J.A."/>
            <person name="Tidwell J."/>
            <person name="Bellgard S.E."/>
            <person name="Bellgard M.I."/>
        </authorList>
    </citation>
    <scope>NUCLEOTIDE SEQUENCE</scope>
    <source>
        <tissue evidence="1">Shoot tissue taken approximately 20 cm above the soil surface</tissue>
    </source>
</reference>
<reference evidence="1" key="1">
    <citation type="submission" date="2014-09" db="EMBL/GenBank/DDBJ databases">
        <authorList>
            <person name="Magalhaes I.L.F."/>
            <person name="Oliveira U."/>
            <person name="Santos F.R."/>
            <person name="Vidigal T.H.D.A."/>
            <person name="Brescovit A.D."/>
            <person name="Santos A.J."/>
        </authorList>
    </citation>
    <scope>NUCLEOTIDE SEQUENCE</scope>
    <source>
        <tissue evidence="1">Shoot tissue taken approximately 20 cm above the soil surface</tissue>
    </source>
</reference>
<organism evidence="1">
    <name type="scientific">Arundo donax</name>
    <name type="common">Giant reed</name>
    <name type="synonym">Donax arundinaceus</name>
    <dbReference type="NCBI Taxonomy" id="35708"/>
    <lineage>
        <taxon>Eukaryota</taxon>
        <taxon>Viridiplantae</taxon>
        <taxon>Streptophyta</taxon>
        <taxon>Embryophyta</taxon>
        <taxon>Tracheophyta</taxon>
        <taxon>Spermatophyta</taxon>
        <taxon>Magnoliopsida</taxon>
        <taxon>Liliopsida</taxon>
        <taxon>Poales</taxon>
        <taxon>Poaceae</taxon>
        <taxon>PACMAD clade</taxon>
        <taxon>Arundinoideae</taxon>
        <taxon>Arundineae</taxon>
        <taxon>Arundo</taxon>
    </lineage>
</organism>
<sequence length="17" mass="2095">MFQYLNKKRPSDRIKGL</sequence>
<evidence type="ECO:0000313" key="1">
    <source>
        <dbReference type="EMBL" id="JAD72732.1"/>
    </source>
</evidence>
<protein>
    <submittedName>
        <fullName evidence="1">Uncharacterized protein</fullName>
    </submittedName>
</protein>